<evidence type="ECO:0000313" key="2">
    <source>
        <dbReference type="EMBL" id="MBF8640570.1"/>
    </source>
</evidence>
<gene>
    <name evidence="2" type="ORF">IRZ65_07745</name>
    <name evidence="3" type="ORF">NCTC11842_01851</name>
</gene>
<keyword evidence="1" id="KW-0812">Transmembrane</keyword>
<reference evidence="3 4" key="1">
    <citation type="submission" date="2018-06" db="EMBL/GenBank/DDBJ databases">
        <authorList>
            <consortium name="Pathogen Informatics"/>
            <person name="Doyle S."/>
        </authorList>
    </citation>
    <scope>NUCLEOTIDE SEQUENCE [LARGE SCALE GENOMIC DNA]</scope>
    <source>
        <strain evidence="3 4">NCTC11842</strain>
    </source>
</reference>
<keyword evidence="1" id="KW-1133">Transmembrane helix</keyword>
<sequence>MSDELFHYAIILTGILAFLAGFLLRSAWKAILDWIFHKTQRPRYLKPSIELKGGKIRDGETKGRGNQ</sequence>
<evidence type="ECO:0008006" key="6">
    <source>
        <dbReference type="Google" id="ProtNLM"/>
    </source>
</evidence>
<name>A0A2X2CCR2_PSELU</name>
<evidence type="ECO:0000313" key="4">
    <source>
        <dbReference type="Proteomes" id="UP000250443"/>
    </source>
</evidence>
<reference evidence="2 5" key="2">
    <citation type="submission" date="2020-10" db="EMBL/GenBank/DDBJ databases">
        <title>Genome sequences of Pseudomonas isolates.</title>
        <authorList>
            <person name="Wessels L."/>
            <person name="Reich F."/>
            <person name="Hammerl J."/>
        </authorList>
    </citation>
    <scope>NUCLEOTIDE SEQUENCE [LARGE SCALE GENOMIC DNA]</scope>
    <source>
        <strain evidence="2 5">20-MO00624-0</strain>
    </source>
</reference>
<dbReference type="Proteomes" id="UP000626180">
    <property type="component" value="Unassembled WGS sequence"/>
</dbReference>
<protein>
    <recommendedName>
        <fullName evidence="6">Cellulose biosynthesis protein BcsF</fullName>
    </recommendedName>
</protein>
<dbReference type="GeneID" id="300267620"/>
<dbReference type="EMBL" id="UAUF01000011">
    <property type="protein sequence ID" value="SPZ05927.1"/>
    <property type="molecule type" value="Genomic_DNA"/>
</dbReference>
<dbReference type="EMBL" id="JADMCD010000003">
    <property type="protein sequence ID" value="MBF8640570.1"/>
    <property type="molecule type" value="Genomic_DNA"/>
</dbReference>
<feature type="transmembrane region" description="Helical" evidence="1">
    <location>
        <begin position="6"/>
        <end position="24"/>
    </location>
</feature>
<evidence type="ECO:0000256" key="1">
    <source>
        <dbReference type="SAM" id="Phobius"/>
    </source>
</evidence>
<evidence type="ECO:0000313" key="5">
    <source>
        <dbReference type="Proteomes" id="UP000626180"/>
    </source>
</evidence>
<proteinExistence type="predicted"/>
<accession>A0A2X2CCR2</accession>
<dbReference type="RefSeq" id="WP_010798013.1">
    <property type="nucleotide sequence ID" value="NZ_CP069262.1"/>
</dbReference>
<dbReference type="Proteomes" id="UP000250443">
    <property type="component" value="Unassembled WGS sequence"/>
</dbReference>
<dbReference type="AlphaFoldDB" id="A0A2X2CCR2"/>
<organism evidence="3 4">
    <name type="scientific">Pseudomonas luteola</name>
    <dbReference type="NCBI Taxonomy" id="47886"/>
    <lineage>
        <taxon>Bacteria</taxon>
        <taxon>Pseudomonadati</taxon>
        <taxon>Pseudomonadota</taxon>
        <taxon>Gammaproteobacteria</taxon>
        <taxon>Pseudomonadales</taxon>
        <taxon>Pseudomonadaceae</taxon>
        <taxon>Pseudomonas</taxon>
    </lineage>
</organism>
<evidence type="ECO:0000313" key="3">
    <source>
        <dbReference type="EMBL" id="SPZ05927.1"/>
    </source>
</evidence>
<keyword evidence="5" id="KW-1185">Reference proteome</keyword>
<keyword evidence="1" id="KW-0472">Membrane</keyword>